<dbReference type="InterPro" id="IPR025959">
    <property type="entry name" value="Winged_HTH_dom"/>
</dbReference>
<proteinExistence type="predicted"/>
<dbReference type="VEuPathDB" id="FungiDB:AeMF1_019585"/>
<dbReference type="Pfam" id="PF13592">
    <property type="entry name" value="HTH_33"/>
    <property type="match status" value="1"/>
</dbReference>
<organism evidence="2 3">
    <name type="scientific">Aphanomyces euteiches</name>
    <dbReference type="NCBI Taxonomy" id="100861"/>
    <lineage>
        <taxon>Eukaryota</taxon>
        <taxon>Sar</taxon>
        <taxon>Stramenopiles</taxon>
        <taxon>Oomycota</taxon>
        <taxon>Saprolegniomycetes</taxon>
        <taxon>Saprolegniales</taxon>
        <taxon>Verrucalvaceae</taxon>
        <taxon>Aphanomyces</taxon>
    </lineage>
</organism>
<evidence type="ECO:0000259" key="1">
    <source>
        <dbReference type="Pfam" id="PF13592"/>
    </source>
</evidence>
<keyword evidence="3" id="KW-1185">Reference proteome</keyword>
<sequence length="144" mass="16450">MSICQDLKSNYGVDVAVRTMRRVLVRMGFKHQKGRTRFYLAETDANVAFRAKYLRKKITNRCENGCPIQPEVYLDESYCNLNHSPRKIWINETKLRKTKSGKGPRVCIVGAGILSATPNGRMAAHFVEDSLSMWPSNSQLKQKQ</sequence>
<accession>A0A6G0WNJ1</accession>
<reference evidence="2 3" key="1">
    <citation type="submission" date="2019-07" db="EMBL/GenBank/DDBJ databases">
        <title>Genomics analysis of Aphanomyces spp. identifies a new class of oomycete effector associated with host adaptation.</title>
        <authorList>
            <person name="Gaulin E."/>
        </authorList>
    </citation>
    <scope>NUCLEOTIDE SEQUENCE [LARGE SCALE GENOMIC DNA]</scope>
    <source>
        <strain evidence="2 3">ATCC 201684</strain>
    </source>
</reference>
<feature type="domain" description="Winged helix-turn helix" evidence="1">
    <location>
        <begin position="3"/>
        <end position="53"/>
    </location>
</feature>
<comment type="caution">
    <text evidence="2">The sequence shown here is derived from an EMBL/GenBank/DDBJ whole genome shotgun (WGS) entry which is preliminary data.</text>
</comment>
<name>A0A6G0WNJ1_9STRA</name>
<evidence type="ECO:0000313" key="2">
    <source>
        <dbReference type="EMBL" id="KAF0728925.1"/>
    </source>
</evidence>
<dbReference type="EMBL" id="VJMJ01000171">
    <property type="protein sequence ID" value="KAF0728925.1"/>
    <property type="molecule type" value="Genomic_DNA"/>
</dbReference>
<dbReference type="AlphaFoldDB" id="A0A6G0WNJ1"/>
<evidence type="ECO:0000313" key="3">
    <source>
        <dbReference type="Proteomes" id="UP000481153"/>
    </source>
</evidence>
<dbReference type="Proteomes" id="UP000481153">
    <property type="component" value="Unassembled WGS sequence"/>
</dbReference>
<protein>
    <recommendedName>
        <fullName evidence="1">Winged helix-turn helix domain-containing protein</fullName>
    </recommendedName>
</protein>
<gene>
    <name evidence="2" type="ORF">Ae201684_013357</name>
</gene>